<keyword evidence="2" id="KW-1185">Reference proteome</keyword>
<accession>A0A7J7L057</accession>
<evidence type="ECO:0000313" key="1">
    <source>
        <dbReference type="EMBL" id="KAF6136001.1"/>
    </source>
</evidence>
<dbReference type="AlphaFoldDB" id="A0A7J7L057"/>
<sequence length="106" mass="11937">MGIRPRISALSKGSSHVASKIAMKMTYLRFDPTLIIFTESRKGKFNVNQRHKLSRTTPTKCLHRPFSIQDSVFCMNIVTICGYWDGPDNEDGWGYVEAVVGQVIVS</sequence>
<dbReference type="OrthoDB" id="1685715at2759"/>
<gene>
    <name evidence="1" type="ORF">GIB67_006893</name>
</gene>
<name>A0A7J7L057_9MAGN</name>
<dbReference type="Proteomes" id="UP000541444">
    <property type="component" value="Unassembled WGS sequence"/>
</dbReference>
<organism evidence="1 2">
    <name type="scientific">Kingdonia uniflora</name>
    <dbReference type="NCBI Taxonomy" id="39325"/>
    <lineage>
        <taxon>Eukaryota</taxon>
        <taxon>Viridiplantae</taxon>
        <taxon>Streptophyta</taxon>
        <taxon>Embryophyta</taxon>
        <taxon>Tracheophyta</taxon>
        <taxon>Spermatophyta</taxon>
        <taxon>Magnoliopsida</taxon>
        <taxon>Ranunculales</taxon>
        <taxon>Circaeasteraceae</taxon>
        <taxon>Kingdonia</taxon>
    </lineage>
</organism>
<dbReference type="EMBL" id="JACGCM010002768">
    <property type="protein sequence ID" value="KAF6136001.1"/>
    <property type="molecule type" value="Genomic_DNA"/>
</dbReference>
<comment type="caution">
    <text evidence="1">The sequence shown here is derived from an EMBL/GenBank/DDBJ whole genome shotgun (WGS) entry which is preliminary data.</text>
</comment>
<proteinExistence type="predicted"/>
<reference evidence="1 2" key="1">
    <citation type="journal article" date="2020" name="IScience">
        <title>Genome Sequencing of the Endangered Kingdonia uniflora (Circaeasteraceae, Ranunculales) Reveals Potential Mechanisms of Evolutionary Specialization.</title>
        <authorList>
            <person name="Sun Y."/>
            <person name="Deng T."/>
            <person name="Zhang A."/>
            <person name="Moore M.J."/>
            <person name="Landis J.B."/>
            <person name="Lin N."/>
            <person name="Zhang H."/>
            <person name="Zhang X."/>
            <person name="Huang J."/>
            <person name="Zhang X."/>
            <person name="Sun H."/>
            <person name="Wang H."/>
        </authorList>
    </citation>
    <scope>NUCLEOTIDE SEQUENCE [LARGE SCALE GENOMIC DNA]</scope>
    <source>
        <strain evidence="1">TB1705</strain>
        <tissue evidence="1">Leaf</tissue>
    </source>
</reference>
<protein>
    <submittedName>
        <fullName evidence="1">Uncharacterized protein</fullName>
    </submittedName>
</protein>
<evidence type="ECO:0000313" key="2">
    <source>
        <dbReference type="Proteomes" id="UP000541444"/>
    </source>
</evidence>